<evidence type="ECO:0000313" key="8">
    <source>
        <dbReference type="Proteomes" id="UP000247892"/>
    </source>
</evidence>
<evidence type="ECO:0000313" key="7">
    <source>
        <dbReference type="EMBL" id="PXY38139.1"/>
    </source>
</evidence>
<keyword evidence="4 6" id="KW-1133">Transmembrane helix</keyword>
<evidence type="ECO:0000256" key="1">
    <source>
        <dbReference type="ARBA" id="ARBA00004651"/>
    </source>
</evidence>
<dbReference type="PANTHER" id="PTHR30086:SF20">
    <property type="entry name" value="ARGININE EXPORTER PROTEIN ARGO-RELATED"/>
    <property type="match status" value="1"/>
</dbReference>
<keyword evidence="8" id="KW-1185">Reference proteome</keyword>
<dbReference type="AlphaFoldDB" id="A0A318M0B9"/>
<dbReference type="Pfam" id="PF01810">
    <property type="entry name" value="LysE"/>
    <property type="match status" value="1"/>
</dbReference>
<feature type="transmembrane region" description="Helical" evidence="6">
    <location>
        <begin position="134"/>
        <end position="157"/>
    </location>
</feature>
<dbReference type="InterPro" id="IPR001123">
    <property type="entry name" value="LeuE-type"/>
</dbReference>
<keyword evidence="2" id="KW-1003">Cell membrane</keyword>
<keyword evidence="5 6" id="KW-0472">Membrane</keyword>
<protein>
    <submittedName>
        <fullName evidence="7">Lysine transporter LysE</fullName>
    </submittedName>
</protein>
<organism evidence="7 8">
    <name type="scientific">Prauserella flavalba</name>
    <dbReference type="NCBI Taxonomy" id="1477506"/>
    <lineage>
        <taxon>Bacteria</taxon>
        <taxon>Bacillati</taxon>
        <taxon>Actinomycetota</taxon>
        <taxon>Actinomycetes</taxon>
        <taxon>Pseudonocardiales</taxon>
        <taxon>Pseudonocardiaceae</taxon>
        <taxon>Prauserella</taxon>
    </lineage>
</organism>
<evidence type="ECO:0000256" key="3">
    <source>
        <dbReference type="ARBA" id="ARBA00022692"/>
    </source>
</evidence>
<dbReference type="Proteomes" id="UP000247892">
    <property type="component" value="Unassembled WGS sequence"/>
</dbReference>
<dbReference type="GO" id="GO:0005886">
    <property type="term" value="C:plasma membrane"/>
    <property type="evidence" value="ECO:0007669"/>
    <property type="project" value="UniProtKB-SubCell"/>
</dbReference>
<name>A0A318M0B9_9PSEU</name>
<evidence type="ECO:0000256" key="6">
    <source>
        <dbReference type="SAM" id="Phobius"/>
    </source>
</evidence>
<feature type="transmembrane region" description="Helical" evidence="6">
    <location>
        <begin position="169"/>
        <end position="193"/>
    </location>
</feature>
<reference evidence="7 8" key="1">
    <citation type="submission" date="2016-07" db="EMBL/GenBank/DDBJ databases">
        <title>Draft genome sequence of Prauserella sp. YIM 121212, isolated from alkaline soil.</title>
        <authorList>
            <person name="Ruckert C."/>
            <person name="Albersmeier A."/>
            <person name="Jiang C.-L."/>
            <person name="Jiang Y."/>
            <person name="Kalinowski J."/>
            <person name="Schneider O."/>
            <person name="Winkler A."/>
            <person name="Zotchev S.B."/>
        </authorList>
    </citation>
    <scope>NUCLEOTIDE SEQUENCE [LARGE SCALE GENOMIC DNA]</scope>
    <source>
        <strain evidence="7 8">YIM 121212</strain>
    </source>
</reference>
<comment type="caution">
    <text evidence="7">The sequence shown here is derived from an EMBL/GenBank/DDBJ whole genome shotgun (WGS) entry which is preliminary data.</text>
</comment>
<sequence>MRDGEAAGHPPAEVDSHATVTAALVAGLVAGYGIAIPVGAVGAYLVALTARTSLRVGVSAALGIATADGAYALAAVLDGSALATLIEPITVPLRWASAIVLVAIAAAVAVSAIRRHREQAEPAEVRATSAARAYASLLGITVLNPATIVYFAALVLGDVTTIAATPATATAFVAAAFAASASWQLLLACGGAMLGRAVTSPRGRLCTALLSSAVVTALALDLVLA</sequence>
<dbReference type="EMBL" id="MASU01000002">
    <property type="protein sequence ID" value="PXY38139.1"/>
    <property type="molecule type" value="Genomic_DNA"/>
</dbReference>
<keyword evidence="3 6" id="KW-0812">Transmembrane</keyword>
<dbReference type="GO" id="GO:0015171">
    <property type="term" value="F:amino acid transmembrane transporter activity"/>
    <property type="evidence" value="ECO:0007669"/>
    <property type="project" value="TreeGrafter"/>
</dbReference>
<comment type="subcellular location">
    <subcellularLocation>
        <location evidence="1">Cell membrane</location>
        <topology evidence="1">Multi-pass membrane protein</topology>
    </subcellularLocation>
</comment>
<feature type="transmembrane region" description="Helical" evidence="6">
    <location>
        <begin position="54"/>
        <end position="73"/>
    </location>
</feature>
<dbReference type="PANTHER" id="PTHR30086">
    <property type="entry name" value="ARGININE EXPORTER PROTEIN ARGO"/>
    <property type="match status" value="1"/>
</dbReference>
<feature type="transmembrane region" description="Helical" evidence="6">
    <location>
        <begin position="20"/>
        <end position="47"/>
    </location>
</feature>
<evidence type="ECO:0000256" key="5">
    <source>
        <dbReference type="ARBA" id="ARBA00023136"/>
    </source>
</evidence>
<feature type="transmembrane region" description="Helical" evidence="6">
    <location>
        <begin position="205"/>
        <end position="224"/>
    </location>
</feature>
<accession>A0A318M0B9</accession>
<proteinExistence type="predicted"/>
<evidence type="ECO:0000256" key="4">
    <source>
        <dbReference type="ARBA" id="ARBA00022989"/>
    </source>
</evidence>
<gene>
    <name evidence="7" type="ORF">BA062_03735</name>
</gene>
<evidence type="ECO:0000256" key="2">
    <source>
        <dbReference type="ARBA" id="ARBA00022475"/>
    </source>
</evidence>
<feature type="transmembrane region" description="Helical" evidence="6">
    <location>
        <begin position="93"/>
        <end position="113"/>
    </location>
</feature>